<dbReference type="Pfam" id="PF13517">
    <property type="entry name" value="FG-GAP_3"/>
    <property type="match status" value="1"/>
</dbReference>
<evidence type="ECO:0008006" key="4">
    <source>
        <dbReference type="Google" id="ProtNLM"/>
    </source>
</evidence>
<keyword evidence="3" id="KW-1185">Reference proteome</keyword>
<dbReference type="SUPFAM" id="SSF69318">
    <property type="entry name" value="Integrin alpha N-terminal domain"/>
    <property type="match status" value="2"/>
</dbReference>
<dbReference type="AlphaFoldDB" id="A0AAW1SBN6"/>
<evidence type="ECO:0000256" key="1">
    <source>
        <dbReference type="ARBA" id="ARBA00022729"/>
    </source>
</evidence>
<sequence length="378" mass="39767">MTNQNLDLSSPSGGSQLAVVTADFNCDGKKDFATVDVGGHLGGFVYVHIQQEHGTFSLSANLSRLSPVQGLQDGQQYITLGNLATSDVNGDGAADLFAVGTDFDAVPNEILLVWMGNGDGSFAEKAVQSWVVSSENADPALGLALADFNDGVIDIAVSDPKIYYYGSDDSGNPRGPGAVNIYLGDASSGQFSEESLAPIEVGSAPFDIKVCNFNRDSYPDLLITNYFSNTTTVIFTNPAMPSLADDTSMAPDAEINIWYNDGSGLFNKRQDLSTGQGYGLQLAAGYLDGDENVDLVIASSSGDIQFLQGGRDGEFKAGTPLHQPEEQRACGLALADFNGDGILDIVTADSPPLNPGDFLFAPRGGANVIINTSFANER</sequence>
<dbReference type="Gene3D" id="2.130.10.130">
    <property type="entry name" value="Integrin alpha, N-terminal"/>
    <property type="match status" value="2"/>
</dbReference>
<dbReference type="PANTHER" id="PTHR46580">
    <property type="entry name" value="SENSOR KINASE-RELATED"/>
    <property type="match status" value="1"/>
</dbReference>
<comment type="caution">
    <text evidence="2">The sequence shown here is derived from an EMBL/GenBank/DDBJ whole genome shotgun (WGS) entry which is preliminary data.</text>
</comment>
<gene>
    <name evidence="2" type="ORF">WJX74_006355</name>
</gene>
<dbReference type="InterPro" id="IPR013517">
    <property type="entry name" value="FG-GAP"/>
</dbReference>
<protein>
    <recommendedName>
        <fullName evidence="4">VCBS repeat-containing protein</fullName>
    </recommendedName>
</protein>
<evidence type="ECO:0000313" key="2">
    <source>
        <dbReference type="EMBL" id="KAK9843058.1"/>
    </source>
</evidence>
<reference evidence="2 3" key="1">
    <citation type="journal article" date="2024" name="Nat. Commun.">
        <title>Phylogenomics reveals the evolutionary origins of lichenization in chlorophyte algae.</title>
        <authorList>
            <person name="Puginier C."/>
            <person name="Libourel C."/>
            <person name="Otte J."/>
            <person name="Skaloud P."/>
            <person name="Haon M."/>
            <person name="Grisel S."/>
            <person name="Petersen M."/>
            <person name="Berrin J.G."/>
            <person name="Delaux P.M."/>
            <person name="Dal Grande F."/>
            <person name="Keller J."/>
        </authorList>
    </citation>
    <scope>NUCLEOTIDE SEQUENCE [LARGE SCALE GENOMIC DNA]</scope>
    <source>
        <strain evidence="2 3">SAG 2145</strain>
    </source>
</reference>
<dbReference type="InterPro" id="IPR028994">
    <property type="entry name" value="Integrin_alpha_N"/>
</dbReference>
<evidence type="ECO:0000313" key="3">
    <source>
        <dbReference type="Proteomes" id="UP001438707"/>
    </source>
</evidence>
<proteinExistence type="predicted"/>
<dbReference type="EMBL" id="JALJOS010000002">
    <property type="protein sequence ID" value="KAK9843058.1"/>
    <property type="molecule type" value="Genomic_DNA"/>
</dbReference>
<name>A0AAW1SBN6_9CHLO</name>
<dbReference type="Proteomes" id="UP001438707">
    <property type="component" value="Unassembled WGS sequence"/>
</dbReference>
<keyword evidence="1" id="KW-0732">Signal</keyword>
<organism evidence="2 3">
    <name type="scientific">Apatococcus lobatus</name>
    <dbReference type="NCBI Taxonomy" id="904363"/>
    <lineage>
        <taxon>Eukaryota</taxon>
        <taxon>Viridiplantae</taxon>
        <taxon>Chlorophyta</taxon>
        <taxon>core chlorophytes</taxon>
        <taxon>Trebouxiophyceae</taxon>
        <taxon>Chlorellales</taxon>
        <taxon>Chlorellaceae</taxon>
        <taxon>Apatococcus</taxon>
    </lineage>
</organism>
<accession>A0AAW1SBN6</accession>
<dbReference type="PANTHER" id="PTHR46580:SF4">
    <property type="entry name" value="ATP_GTP-BINDING PROTEIN"/>
    <property type="match status" value="1"/>
</dbReference>